<dbReference type="Proteomes" id="UP000243217">
    <property type="component" value="Unassembled WGS sequence"/>
</dbReference>
<sequence length="292" mass="33591">MDPGVNQIACGWSTFYNPNINKDDSLVWCNYLGGNNGNIPRPSVDQATLLKQDPDMPITEQTLAHNESIVGTIRYRRVSVHSENRRVSSAIPNATTTSESVAEDATMRFVLADRFQELCLVTYLLDCEIEDLPLWFDTIVLPISWKQDIMAFLLPLQKELHQCFKQTWELKNELLPPFYPERACAFEDQLNVLLALAQRLEKAYFDVKDRALEVYKDLALLRIQRWCREILAKRSFYSVKVQLRHRYHRGLIPGLFDGINQESIMTIAPTTITVEYPKALDYIGSPTKSMKS</sequence>
<dbReference type="EMBL" id="JNBS01002684">
    <property type="protein sequence ID" value="OQR89686.1"/>
    <property type="molecule type" value="Genomic_DNA"/>
</dbReference>
<gene>
    <name evidence="1" type="ORF">THRCLA_09634</name>
</gene>
<dbReference type="OrthoDB" id="76438at2759"/>
<proteinExistence type="predicted"/>
<organism evidence="1 2">
    <name type="scientific">Thraustotheca clavata</name>
    <dbReference type="NCBI Taxonomy" id="74557"/>
    <lineage>
        <taxon>Eukaryota</taxon>
        <taxon>Sar</taxon>
        <taxon>Stramenopiles</taxon>
        <taxon>Oomycota</taxon>
        <taxon>Saprolegniomycetes</taxon>
        <taxon>Saprolegniales</taxon>
        <taxon>Achlyaceae</taxon>
        <taxon>Thraustotheca</taxon>
    </lineage>
</organism>
<keyword evidence="2" id="KW-1185">Reference proteome</keyword>
<evidence type="ECO:0000313" key="1">
    <source>
        <dbReference type="EMBL" id="OQR89686.1"/>
    </source>
</evidence>
<dbReference type="AlphaFoldDB" id="A0A1V9YVB1"/>
<protein>
    <submittedName>
        <fullName evidence="1">Uncharacterized protein</fullName>
    </submittedName>
</protein>
<comment type="caution">
    <text evidence="1">The sequence shown here is derived from an EMBL/GenBank/DDBJ whole genome shotgun (WGS) entry which is preliminary data.</text>
</comment>
<reference evidence="1 2" key="1">
    <citation type="journal article" date="2014" name="Genome Biol. Evol.">
        <title>The secreted proteins of Achlya hypogyna and Thraustotheca clavata identify the ancestral oomycete secretome and reveal gene acquisitions by horizontal gene transfer.</title>
        <authorList>
            <person name="Misner I."/>
            <person name="Blouin N."/>
            <person name="Leonard G."/>
            <person name="Richards T.A."/>
            <person name="Lane C.E."/>
        </authorList>
    </citation>
    <scope>NUCLEOTIDE SEQUENCE [LARGE SCALE GENOMIC DNA]</scope>
    <source>
        <strain evidence="1 2">ATCC 34112</strain>
    </source>
</reference>
<evidence type="ECO:0000313" key="2">
    <source>
        <dbReference type="Proteomes" id="UP000243217"/>
    </source>
</evidence>
<accession>A0A1V9YVB1</accession>
<name>A0A1V9YVB1_9STRA</name>